<evidence type="ECO:0000256" key="3">
    <source>
        <dbReference type="ARBA" id="ARBA00022898"/>
    </source>
</evidence>
<dbReference type="EC" id="4.1.1.96" evidence="8"/>
<evidence type="ECO:0000256" key="1">
    <source>
        <dbReference type="ARBA" id="ARBA00001933"/>
    </source>
</evidence>
<keyword evidence="5 8" id="KW-0456">Lyase</keyword>
<dbReference type="AlphaFoldDB" id="A0A1V5MLL2"/>
<dbReference type="EMBL" id="MWAK01000001">
    <property type="protein sequence ID" value="OPZ93962.1"/>
    <property type="molecule type" value="Genomic_DNA"/>
</dbReference>
<dbReference type="InterPro" id="IPR029066">
    <property type="entry name" value="PLP-binding_barrel"/>
</dbReference>
<dbReference type="SUPFAM" id="SSF50621">
    <property type="entry name" value="Alanine racemase C-terminal domain-like"/>
    <property type="match status" value="1"/>
</dbReference>
<dbReference type="NCBIfam" id="TIGR01047">
    <property type="entry name" value="nspC"/>
    <property type="match status" value="1"/>
</dbReference>
<evidence type="ECO:0000313" key="8">
    <source>
        <dbReference type="EMBL" id="OPZ93962.1"/>
    </source>
</evidence>
<evidence type="ECO:0000256" key="5">
    <source>
        <dbReference type="ARBA" id="ARBA00023239"/>
    </source>
</evidence>
<name>A0A1V5MLL2_UNCT6</name>
<comment type="caution">
    <text evidence="8">The sequence shown here is derived from an EMBL/GenBank/DDBJ whole genome shotgun (WGS) entry which is preliminary data.</text>
</comment>
<organism evidence="8">
    <name type="scientific">candidate division TA06 bacterium ADurb.Bin417</name>
    <dbReference type="NCBI Taxonomy" id="1852828"/>
    <lineage>
        <taxon>Bacteria</taxon>
        <taxon>Bacteria division TA06</taxon>
    </lineage>
</organism>
<evidence type="ECO:0000256" key="4">
    <source>
        <dbReference type="ARBA" id="ARBA00023066"/>
    </source>
</evidence>
<dbReference type="GO" id="GO:0045312">
    <property type="term" value="P:nor-spermidine biosynthetic process"/>
    <property type="evidence" value="ECO:0007669"/>
    <property type="project" value="InterPro"/>
</dbReference>
<dbReference type="InterPro" id="IPR022643">
    <property type="entry name" value="De-COase2_C"/>
</dbReference>
<accession>A0A1V5MLL2</accession>
<dbReference type="PANTHER" id="PTHR43727">
    <property type="entry name" value="DIAMINOPIMELATE DECARBOXYLASE"/>
    <property type="match status" value="1"/>
</dbReference>
<dbReference type="CDD" id="cd06829">
    <property type="entry name" value="PLPDE_III_CANSDC"/>
    <property type="match status" value="1"/>
</dbReference>
<dbReference type="Gene3D" id="3.20.20.10">
    <property type="entry name" value="Alanine racemase"/>
    <property type="match status" value="1"/>
</dbReference>
<feature type="domain" description="Orn/DAP/Arg decarboxylase 2 C-terminal" evidence="7">
    <location>
        <begin position="144"/>
        <end position="339"/>
    </location>
</feature>
<keyword evidence="3" id="KW-0663">Pyridoxal phosphate</keyword>
<dbReference type="GO" id="GO:0008836">
    <property type="term" value="F:diaminopimelate decarboxylase activity"/>
    <property type="evidence" value="ECO:0007669"/>
    <property type="project" value="TreeGrafter"/>
</dbReference>
<dbReference type="Pfam" id="PF00278">
    <property type="entry name" value="Orn_DAP_Arg_deC"/>
    <property type="match status" value="1"/>
</dbReference>
<protein>
    <submittedName>
        <fullName evidence="8">Carboxynorspermidine/carboxyspermidine decarboxylase</fullName>
        <ecNumber evidence="8">4.1.1.96</ecNumber>
    </submittedName>
</protein>
<proteinExistence type="predicted"/>
<evidence type="ECO:0000256" key="2">
    <source>
        <dbReference type="ARBA" id="ARBA00022793"/>
    </source>
</evidence>
<dbReference type="FunFam" id="3.20.20.10:FF:000012">
    <property type="entry name" value="Carboxynorspermidine/carboxyspermidine decarboxylase"/>
    <property type="match status" value="1"/>
</dbReference>
<keyword evidence="2" id="KW-0210">Decarboxylase</keyword>
<comment type="cofactor">
    <cofactor evidence="1">
        <name>pyridoxal 5'-phosphate</name>
        <dbReference type="ChEBI" id="CHEBI:597326"/>
    </cofactor>
</comment>
<dbReference type="SUPFAM" id="SSF51419">
    <property type="entry name" value="PLP-binding barrel"/>
    <property type="match status" value="1"/>
</dbReference>
<dbReference type="InterPro" id="IPR005730">
    <property type="entry name" value="Nsp_de-COase"/>
</dbReference>
<dbReference type="Gene3D" id="2.40.37.10">
    <property type="entry name" value="Lyase, Ornithine Decarboxylase, Chain A, domain 1"/>
    <property type="match status" value="1"/>
</dbReference>
<dbReference type="PIRSF" id="PIRSF038941">
    <property type="entry name" value="NspC"/>
    <property type="match status" value="1"/>
</dbReference>
<dbReference type="PANTHER" id="PTHR43727:SF1">
    <property type="entry name" value="CARBOXYNORSPERMIDINE_CARBOXYSPERMIDINE DECARBOXYLASE"/>
    <property type="match status" value="1"/>
</dbReference>
<dbReference type="Proteomes" id="UP000485484">
    <property type="component" value="Unassembled WGS sequence"/>
</dbReference>
<dbReference type="GO" id="GO:0009089">
    <property type="term" value="P:lysine biosynthetic process via diaminopimelate"/>
    <property type="evidence" value="ECO:0007669"/>
    <property type="project" value="TreeGrafter"/>
</dbReference>
<feature type="binding site" evidence="6">
    <location>
        <position position="282"/>
    </location>
    <ligand>
        <name>substrate</name>
    </ligand>
</feature>
<sequence length="382" mass="42554">MIAKLNLSAPGLPSPCYLLDEAALERNLRVLAAVRSRSGASILLALKGFAMFSLFPLIRRYLDGVCASSLDEARLGREEFGKEVHLYAPAYRPDEFSALLRYADHLVFNSLEQWERFRPRVQAGRRRISCGLRINPEHSEVKTPLYDPCARFSRLGTTAAALAGRRLDGLEGLHFHTLCELDSDALERTLAAVEANFGPYLDGLAWVNFGGGHHITRPGYDRDRLVRLVRNFAARHRCRVYLEPGEAIALNAGVLVASVLEIARNEMEIAILDTSAAAHLPDVLEMPYRPRIAGAGEPGQYPHTYRLAGLSCLAGDVIGDYSFPKPLRPGDRIALLDMGHYTMVKNNTFNGVRLPAIAIRRRSGRIRVVRRFGYSDYRGRLS</sequence>
<keyword evidence="4" id="KW-0745">Spermidine biosynthesis</keyword>
<feature type="binding site" evidence="6">
    <location>
        <position position="246"/>
    </location>
    <ligand>
        <name>substrate</name>
    </ligand>
</feature>
<evidence type="ECO:0000259" key="7">
    <source>
        <dbReference type="Pfam" id="PF00278"/>
    </source>
</evidence>
<evidence type="ECO:0000256" key="6">
    <source>
        <dbReference type="PIRSR" id="PIRSR038941-1"/>
    </source>
</evidence>
<dbReference type="GO" id="GO:0008295">
    <property type="term" value="P:spermidine biosynthetic process"/>
    <property type="evidence" value="ECO:0007669"/>
    <property type="project" value="UniProtKB-KW"/>
</dbReference>
<reference evidence="8" key="1">
    <citation type="submission" date="2017-02" db="EMBL/GenBank/DDBJ databases">
        <title>Delving into the versatile metabolic prowess of the omnipresent phylum Bacteroidetes.</title>
        <authorList>
            <person name="Nobu M.K."/>
            <person name="Mei R."/>
            <person name="Narihiro T."/>
            <person name="Kuroda K."/>
            <person name="Liu W.-T."/>
        </authorList>
    </citation>
    <scope>NUCLEOTIDE SEQUENCE</scope>
    <source>
        <strain evidence="8">ADurb.Bin417</strain>
    </source>
</reference>
<dbReference type="InterPro" id="IPR009006">
    <property type="entry name" value="Ala_racemase/Decarboxylase_C"/>
</dbReference>
<gene>
    <name evidence="8" type="primary">nspC</name>
    <name evidence="8" type="ORF">BWY73_00014</name>
</gene>